<dbReference type="EMBL" id="JAQQWM010000008">
    <property type="protein sequence ID" value="KAK8054178.1"/>
    <property type="molecule type" value="Genomic_DNA"/>
</dbReference>
<dbReference type="Proteomes" id="UP001446871">
    <property type="component" value="Unassembled WGS sequence"/>
</dbReference>
<comment type="caution">
    <text evidence="2">The sequence shown here is derived from an EMBL/GenBank/DDBJ whole genome shotgun (WGS) entry which is preliminary data.</text>
</comment>
<reference evidence="2 3" key="1">
    <citation type="submission" date="2023-01" db="EMBL/GenBank/DDBJ databases">
        <title>Analysis of 21 Apiospora genomes using comparative genomics revels a genus with tremendous synthesis potential of carbohydrate active enzymes and secondary metabolites.</title>
        <authorList>
            <person name="Sorensen T."/>
        </authorList>
    </citation>
    <scope>NUCLEOTIDE SEQUENCE [LARGE SCALE GENOMIC DNA]</scope>
    <source>
        <strain evidence="2 3">CBS 83171</strain>
    </source>
</reference>
<evidence type="ECO:0000313" key="2">
    <source>
        <dbReference type="EMBL" id="KAK8054178.1"/>
    </source>
</evidence>
<accession>A0ABR1U5L1</accession>
<proteinExistence type="predicted"/>
<feature type="compositionally biased region" description="Low complexity" evidence="1">
    <location>
        <begin position="124"/>
        <end position="137"/>
    </location>
</feature>
<keyword evidence="3" id="KW-1185">Reference proteome</keyword>
<protein>
    <submittedName>
        <fullName evidence="2">Uncharacterized protein</fullName>
    </submittedName>
</protein>
<feature type="compositionally biased region" description="Low complexity" evidence="1">
    <location>
        <begin position="49"/>
        <end position="63"/>
    </location>
</feature>
<evidence type="ECO:0000313" key="3">
    <source>
        <dbReference type="Proteomes" id="UP001446871"/>
    </source>
</evidence>
<feature type="compositionally biased region" description="Basic and acidic residues" evidence="1">
    <location>
        <begin position="1"/>
        <end position="10"/>
    </location>
</feature>
<organism evidence="2 3">
    <name type="scientific">Apiospora saccharicola</name>
    <dbReference type="NCBI Taxonomy" id="335842"/>
    <lineage>
        <taxon>Eukaryota</taxon>
        <taxon>Fungi</taxon>
        <taxon>Dikarya</taxon>
        <taxon>Ascomycota</taxon>
        <taxon>Pezizomycotina</taxon>
        <taxon>Sordariomycetes</taxon>
        <taxon>Xylariomycetidae</taxon>
        <taxon>Amphisphaeriales</taxon>
        <taxon>Apiosporaceae</taxon>
        <taxon>Apiospora</taxon>
    </lineage>
</organism>
<feature type="compositionally biased region" description="Low complexity" evidence="1">
    <location>
        <begin position="146"/>
        <end position="161"/>
    </location>
</feature>
<feature type="region of interest" description="Disordered" evidence="1">
    <location>
        <begin position="1"/>
        <end position="176"/>
    </location>
</feature>
<feature type="region of interest" description="Disordered" evidence="1">
    <location>
        <begin position="191"/>
        <end position="408"/>
    </location>
</feature>
<feature type="compositionally biased region" description="Basic and acidic residues" evidence="1">
    <location>
        <begin position="280"/>
        <end position="315"/>
    </location>
</feature>
<feature type="compositionally biased region" description="Basic and acidic residues" evidence="1">
    <location>
        <begin position="257"/>
        <end position="271"/>
    </location>
</feature>
<gene>
    <name evidence="2" type="ORF">PG996_013479</name>
</gene>
<feature type="compositionally biased region" description="Basic and acidic residues" evidence="1">
    <location>
        <begin position="191"/>
        <end position="205"/>
    </location>
</feature>
<feature type="compositionally biased region" description="Low complexity" evidence="1">
    <location>
        <begin position="94"/>
        <end position="105"/>
    </location>
</feature>
<feature type="compositionally biased region" description="Basic and acidic residues" evidence="1">
    <location>
        <begin position="212"/>
        <end position="244"/>
    </location>
</feature>
<evidence type="ECO:0000256" key="1">
    <source>
        <dbReference type="SAM" id="MobiDB-lite"/>
    </source>
</evidence>
<feature type="compositionally biased region" description="Gly residues" evidence="1">
    <location>
        <begin position="323"/>
        <end position="333"/>
    </location>
</feature>
<sequence length="408" mass="44221">MDDFGGRTDDDLFADEFESVSEPPPQPTALPAATEAPHQPAEAPNDQHAPVSEAPVAPAASAPRKPNALMQSRHAPQPGSAPRNHQPQQPPPQQQRQPRNQQQHQPRQRKQQRSPKPTTPKPVAPTTQEAAAAVPPASSAPPNAPTGPAAAAHGNNTAGPNRHLSGANPRTKLTSDELAVKMEQMRLLNAEKTRKFEQAEQDQRSHAVAYEKGMEERRKRRAEEAERKKRGEEIQKKLDEEREKNRARKLKAMGSWDQEKGAEQQTDDRRGFRGANGGVRGERRGGGGREGGRFNERDDGFDNGPREYGADEFRGRGGRGGRGRGAPRGGGRGGRGDNERPQNGTSTKPAAPQAVPKETDFPALPPSSAPLPKLDTTKPVDPPELPVFSAGPNAQPIGKWGDEEMDDD</sequence>
<name>A0ABR1U5L1_9PEZI</name>